<accession>A0A0M8PIA8</accession>
<dbReference type="AlphaFoldDB" id="A0A0M8PIA8"/>
<gene>
    <name evidence="1" type="ORF">ACN38_g299</name>
</gene>
<dbReference type="EMBL" id="LHQQ01000002">
    <property type="protein sequence ID" value="KOS48751.1"/>
    <property type="molecule type" value="Genomic_DNA"/>
</dbReference>
<dbReference type="Proteomes" id="UP000037696">
    <property type="component" value="Unassembled WGS sequence"/>
</dbReference>
<comment type="caution">
    <text evidence="1">The sequence shown here is derived from an EMBL/GenBank/DDBJ whole genome shotgun (WGS) entry which is preliminary data.</text>
</comment>
<keyword evidence="2" id="KW-1185">Reference proteome</keyword>
<protein>
    <submittedName>
        <fullName evidence="1">Uncharacterized protein</fullName>
    </submittedName>
</protein>
<sequence>MSRVARPSIRTTKYATRHITLWFILPGSNLDLFSLHKYHVESILFITRSLAGRWWWAVPRLVFKKAVINKAVRYNPMRELCVGWHT</sequence>
<name>A0A0M8PIA8_9EURO</name>
<evidence type="ECO:0000313" key="1">
    <source>
        <dbReference type="EMBL" id="KOS48751.1"/>
    </source>
</evidence>
<organism evidence="1 2">
    <name type="scientific">Penicillium nordicum</name>
    <dbReference type="NCBI Taxonomy" id="229535"/>
    <lineage>
        <taxon>Eukaryota</taxon>
        <taxon>Fungi</taxon>
        <taxon>Dikarya</taxon>
        <taxon>Ascomycota</taxon>
        <taxon>Pezizomycotina</taxon>
        <taxon>Eurotiomycetes</taxon>
        <taxon>Eurotiomycetidae</taxon>
        <taxon>Eurotiales</taxon>
        <taxon>Aspergillaceae</taxon>
        <taxon>Penicillium</taxon>
    </lineage>
</organism>
<evidence type="ECO:0000313" key="2">
    <source>
        <dbReference type="Proteomes" id="UP000037696"/>
    </source>
</evidence>
<proteinExistence type="predicted"/>
<reference evidence="1 2" key="1">
    <citation type="submission" date="2015-08" db="EMBL/GenBank/DDBJ databases">
        <title>Genome sequencing of Penicillium nordicum.</title>
        <authorList>
            <person name="Nguyen H.D."/>
            <person name="Seifert K.A."/>
        </authorList>
    </citation>
    <scope>NUCLEOTIDE SEQUENCE [LARGE SCALE GENOMIC DNA]</scope>
    <source>
        <strain evidence="1 2">DAOMC 185683</strain>
    </source>
</reference>